<dbReference type="Pfam" id="PF22493">
    <property type="entry name" value="PUF_NOP9"/>
    <property type="match status" value="1"/>
</dbReference>
<feature type="compositionally biased region" description="Acidic residues" evidence="2">
    <location>
        <begin position="42"/>
        <end position="52"/>
    </location>
</feature>
<gene>
    <name evidence="4" type="ORF">DILT_LOCUS14506</name>
</gene>
<feature type="region of interest" description="Disordered" evidence="2">
    <location>
        <begin position="23"/>
        <end position="54"/>
    </location>
</feature>
<dbReference type="InterPro" id="IPR001313">
    <property type="entry name" value="Pumilio_RNA-bd_rpt"/>
</dbReference>
<reference evidence="4 5" key="1">
    <citation type="submission" date="2018-11" db="EMBL/GenBank/DDBJ databases">
        <authorList>
            <consortium name="Pathogen Informatics"/>
        </authorList>
    </citation>
    <scope>NUCLEOTIDE SEQUENCE [LARGE SCALE GENOMIC DNA]</scope>
</reference>
<proteinExistence type="predicted"/>
<keyword evidence="5" id="KW-1185">Reference proteome</keyword>
<sequence>MKVKQHDSRFVRSLVSLRSLEDLEKSAEKESPATMNATVGNGDEEATEEEGEEAKAQVMTLESPDFLPFKPKRPLQLEGTGLKTLNLTGCLLAEDMLMFTMRKPIRLASSLVTLSPQEFYAWSRHYMLHRVIETALKSPAVPVERKRQIYTILLAFCIVTCLCVRPAIMATKLPPADTATPDKINCTELPSVEREFGI</sequence>
<dbReference type="AlphaFoldDB" id="A0A3P7M5Z9"/>
<dbReference type="Proteomes" id="UP000281553">
    <property type="component" value="Unassembled WGS sequence"/>
</dbReference>
<evidence type="ECO:0000313" key="4">
    <source>
        <dbReference type="EMBL" id="VDN24805.1"/>
    </source>
</evidence>
<keyword evidence="1" id="KW-0677">Repeat</keyword>
<evidence type="ECO:0000256" key="1">
    <source>
        <dbReference type="ARBA" id="ARBA00022737"/>
    </source>
</evidence>
<dbReference type="GO" id="GO:0003723">
    <property type="term" value="F:RNA binding"/>
    <property type="evidence" value="ECO:0007669"/>
    <property type="project" value="InterPro"/>
</dbReference>
<organism evidence="4 5">
    <name type="scientific">Dibothriocephalus latus</name>
    <name type="common">Fish tapeworm</name>
    <name type="synonym">Diphyllobothrium latum</name>
    <dbReference type="NCBI Taxonomy" id="60516"/>
    <lineage>
        <taxon>Eukaryota</taxon>
        <taxon>Metazoa</taxon>
        <taxon>Spiralia</taxon>
        <taxon>Lophotrochozoa</taxon>
        <taxon>Platyhelminthes</taxon>
        <taxon>Cestoda</taxon>
        <taxon>Eucestoda</taxon>
        <taxon>Diphyllobothriidea</taxon>
        <taxon>Diphyllobothriidae</taxon>
        <taxon>Dibothriocephalus</taxon>
    </lineage>
</organism>
<name>A0A3P7M5Z9_DIBLA</name>
<feature type="transmembrane region" description="Helical" evidence="3">
    <location>
        <begin position="149"/>
        <end position="168"/>
    </location>
</feature>
<keyword evidence="3" id="KW-0812">Transmembrane</keyword>
<evidence type="ECO:0000256" key="2">
    <source>
        <dbReference type="SAM" id="MobiDB-lite"/>
    </source>
</evidence>
<evidence type="ECO:0000256" key="3">
    <source>
        <dbReference type="SAM" id="Phobius"/>
    </source>
</evidence>
<accession>A0A3P7M5Z9</accession>
<dbReference type="EMBL" id="UYRU01074585">
    <property type="protein sequence ID" value="VDN24805.1"/>
    <property type="molecule type" value="Genomic_DNA"/>
</dbReference>
<keyword evidence="3" id="KW-0472">Membrane</keyword>
<protein>
    <submittedName>
        <fullName evidence="4">Uncharacterized protein</fullName>
    </submittedName>
</protein>
<keyword evidence="3" id="KW-1133">Transmembrane helix</keyword>
<evidence type="ECO:0000313" key="5">
    <source>
        <dbReference type="Proteomes" id="UP000281553"/>
    </source>
</evidence>